<organism evidence="2 3">
    <name type="scientific">Euplotes crassus</name>
    <dbReference type="NCBI Taxonomy" id="5936"/>
    <lineage>
        <taxon>Eukaryota</taxon>
        <taxon>Sar</taxon>
        <taxon>Alveolata</taxon>
        <taxon>Ciliophora</taxon>
        <taxon>Intramacronucleata</taxon>
        <taxon>Spirotrichea</taxon>
        <taxon>Hypotrichia</taxon>
        <taxon>Euplotida</taxon>
        <taxon>Euplotidae</taxon>
        <taxon>Moneuplotes</taxon>
    </lineage>
</organism>
<protein>
    <submittedName>
        <fullName evidence="2">Uncharacterized protein</fullName>
    </submittedName>
</protein>
<dbReference type="AlphaFoldDB" id="A0AAD1URE7"/>
<name>A0AAD1URE7_EUPCR</name>
<feature type="signal peptide" evidence="1">
    <location>
        <begin position="1"/>
        <end position="16"/>
    </location>
</feature>
<sequence length="242" mass="27594">MNVVIFIAVFLGVSVGYEVLNTPREILACLKNTEKVVCGSDFGTNPKRYCCDPFEKDYTACRGSSNVCSDELETLGEKGEYLLMKSSEDCKNTMFTVNEEEGVSINIDYIPEDLACILQVENKGNYSSSLRFIEEDYHNFDAYVFEKNSYHSKFEPRGHFSFSNSTTPTQNDFHIWYDNTSFIILTVKDPNQGPGHFKSTAVPLPAPEEDTLKSQLYPPKIPNFLSKILKFLPKFLNKIKFY</sequence>
<accession>A0AAD1URE7</accession>
<gene>
    <name evidence="2" type="ORF">ECRASSUSDP1_LOCUS13799</name>
</gene>
<reference evidence="2" key="1">
    <citation type="submission" date="2023-07" db="EMBL/GenBank/DDBJ databases">
        <authorList>
            <consortium name="AG Swart"/>
            <person name="Singh M."/>
            <person name="Singh A."/>
            <person name="Seah K."/>
            <person name="Emmerich C."/>
        </authorList>
    </citation>
    <scope>NUCLEOTIDE SEQUENCE</scope>
    <source>
        <strain evidence="2">DP1</strain>
    </source>
</reference>
<evidence type="ECO:0000313" key="2">
    <source>
        <dbReference type="EMBL" id="CAI2372468.1"/>
    </source>
</evidence>
<keyword evidence="3" id="KW-1185">Reference proteome</keyword>
<dbReference type="EMBL" id="CAMPGE010013755">
    <property type="protein sequence ID" value="CAI2372468.1"/>
    <property type="molecule type" value="Genomic_DNA"/>
</dbReference>
<dbReference type="Proteomes" id="UP001295684">
    <property type="component" value="Unassembled WGS sequence"/>
</dbReference>
<comment type="caution">
    <text evidence="2">The sequence shown here is derived from an EMBL/GenBank/DDBJ whole genome shotgun (WGS) entry which is preliminary data.</text>
</comment>
<proteinExistence type="predicted"/>
<evidence type="ECO:0000256" key="1">
    <source>
        <dbReference type="SAM" id="SignalP"/>
    </source>
</evidence>
<evidence type="ECO:0000313" key="3">
    <source>
        <dbReference type="Proteomes" id="UP001295684"/>
    </source>
</evidence>
<feature type="chain" id="PRO_5041938273" evidence="1">
    <location>
        <begin position="17"/>
        <end position="242"/>
    </location>
</feature>
<keyword evidence="1" id="KW-0732">Signal</keyword>